<evidence type="ECO:0000313" key="2">
    <source>
        <dbReference type="EMBL" id="OHT14968.1"/>
    </source>
</evidence>
<sequence length="233" mass="26676">MSSHVFHLKKLLVKIKNMKIIDIPTRSSLIYIQAKQTHYKSKSKPVGVVKNMASWNDPIEIKCIFPKNEIKSKKKFMIRLSFRFQTESTSGFKRYGVVQLDIAGITYRRESHFEKGLNHCLDNAMFTCDLEYNLDDNDPINEWTEASPSQPPKSSSFYSLSENNQGSNNELSMETSKDQCSNSDQKTNSETLSGTELNFRLCGDVMIKVNSQRMKTLEEQVDSVIASMINESY</sequence>
<dbReference type="RefSeq" id="XP_068368104.1">
    <property type="nucleotide sequence ID" value="XM_068497928.1"/>
</dbReference>
<dbReference type="OrthoDB" id="10597252at2759"/>
<organism evidence="2 3">
    <name type="scientific">Tritrichomonas foetus</name>
    <dbReference type="NCBI Taxonomy" id="1144522"/>
    <lineage>
        <taxon>Eukaryota</taxon>
        <taxon>Metamonada</taxon>
        <taxon>Parabasalia</taxon>
        <taxon>Tritrichomonadida</taxon>
        <taxon>Tritrichomonadidae</taxon>
        <taxon>Tritrichomonas</taxon>
    </lineage>
</organism>
<dbReference type="AlphaFoldDB" id="A0A1J4KVQ1"/>
<protein>
    <recommendedName>
        <fullName evidence="4">C2 NT-type domain-containing protein</fullName>
    </recommendedName>
</protein>
<keyword evidence="3" id="KW-1185">Reference proteome</keyword>
<name>A0A1J4KVQ1_9EUKA</name>
<evidence type="ECO:0000313" key="3">
    <source>
        <dbReference type="Proteomes" id="UP000179807"/>
    </source>
</evidence>
<dbReference type="GeneID" id="94832632"/>
<feature type="compositionally biased region" description="Polar residues" evidence="1">
    <location>
        <begin position="144"/>
        <end position="189"/>
    </location>
</feature>
<dbReference type="EMBL" id="MLAK01000292">
    <property type="protein sequence ID" value="OHT14968.1"/>
    <property type="molecule type" value="Genomic_DNA"/>
</dbReference>
<feature type="region of interest" description="Disordered" evidence="1">
    <location>
        <begin position="139"/>
        <end position="189"/>
    </location>
</feature>
<gene>
    <name evidence="2" type="ORF">TRFO_14632</name>
</gene>
<dbReference type="Proteomes" id="UP000179807">
    <property type="component" value="Unassembled WGS sequence"/>
</dbReference>
<dbReference type="VEuPathDB" id="TrichDB:TRFO_14632"/>
<evidence type="ECO:0000256" key="1">
    <source>
        <dbReference type="SAM" id="MobiDB-lite"/>
    </source>
</evidence>
<comment type="caution">
    <text evidence="2">The sequence shown here is derived from an EMBL/GenBank/DDBJ whole genome shotgun (WGS) entry which is preliminary data.</text>
</comment>
<proteinExistence type="predicted"/>
<evidence type="ECO:0008006" key="4">
    <source>
        <dbReference type="Google" id="ProtNLM"/>
    </source>
</evidence>
<reference evidence="2" key="1">
    <citation type="submission" date="2016-10" db="EMBL/GenBank/DDBJ databases">
        <authorList>
            <person name="Benchimol M."/>
            <person name="Almeida L.G."/>
            <person name="Vasconcelos A.T."/>
            <person name="Perreira-Neves A."/>
            <person name="Rosa I.A."/>
            <person name="Tasca T."/>
            <person name="Bogo M.R."/>
            <person name="de Souza W."/>
        </authorList>
    </citation>
    <scope>NUCLEOTIDE SEQUENCE [LARGE SCALE GENOMIC DNA]</scope>
    <source>
        <strain evidence="2">K</strain>
    </source>
</reference>
<accession>A0A1J4KVQ1</accession>